<proteinExistence type="predicted"/>
<evidence type="ECO:0000313" key="2">
    <source>
        <dbReference type="Proteomes" id="UP001366166"/>
    </source>
</evidence>
<protein>
    <recommendedName>
        <fullName evidence="3">EF-hand domain-containing protein</fullName>
    </recommendedName>
</protein>
<gene>
    <name evidence="1" type="ORF">FAK_19380</name>
</gene>
<organism evidence="1 2">
    <name type="scientific">Desulfoferula mesophila</name>
    <dbReference type="NCBI Taxonomy" id="3058419"/>
    <lineage>
        <taxon>Bacteria</taxon>
        <taxon>Pseudomonadati</taxon>
        <taxon>Thermodesulfobacteriota</taxon>
        <taxon>Desulfarculia</taxon>
        <taxon>Desulfarculales</taxon>
        <taxon>Desulfarculaceae</taxon>
        <taxon>Desulfoferula</taxon>
    </lineage>
</organism>
<dbReference type="KEGG" id="dmp:FAK_19380"/>
<dbReference type="EMBL" id="AP028679">
    <property type="protein sequence ID" value="BEQ14872.1"/>
    <property type="molecule type" value="Genomic_DNA"/>
</dbReference>
<dbReference type="RefSeq" id="WP_338606544.1">
    <property type="nucleotide sequence ID" value="NZ_AP028679.1"/>
</dbReference>
<name>A0AAU9EE94_9BACT</name>
<sequence>MAYTDSQGRISLKDLLELLQMPTRGEVQLEGYNPDIETYRKVVHKVARSFFQAAGLTLWPLDDDLFQVAPSPGNEWADAAYYLAHLGNLEASSVVIHSAHELMKRNAPQAEPWSDYEQAVLANLDILREAPQTLGISSARDAIIKSFELIKKGPEAIAAELAEEYGEQ</sequence>
<accession>A0AAU9EE94</accession>
<reference evidence="2" key="1">
    <citation type="journal article" date="2023" name="Arch. Microbiol.">
        <title>Desulfoferula mesophilus gen. nov. sp. nov., a mesophilic sulfate-reducing bacterium isolated from a brackish lake sediment.</title>
        <authorList>
            <person name="Watanabe T."/>
            <person name="Yabe T."/>
            <person name="Tsuji J.M."/>
            <person name="Fukui M."/>
        </authorList>
    </citation>
    <scope>NUCLEOTIDE SEQUENCE [LARGE SCALE GENOMIC DNA]</scope>
    <source>
        <strain evidence="2">12FAK</strain>
    </source>
</reference>
<evidence type="ECO:0000313" key="1">
    <source>
        <dbReference type="EMBL" id="BEQ14872.1"/>
    </source>
</evidence>
<keyword evidence="2" id="KW-1185">Reference proteome</keyword>
<evidence type="ECO:0008006" key="3">
    <source>
        <dbReference type="Google" id="ProtNLM"/>
    </source>
</evidence>
<dbReference type="AlphaFoldDB" id="A0AAU9EE94"/>
<dbReference type="Proteomes" id="UP001366166">
    <property type="component" value="Chromosome"/>
</dbReference>